<organism evidence="1 2">
    <name type="scientific">Marinomonas spartinae</name>
    <dbReference type="NCBI Taxonomy" id="1792290"/>
    <lineage>
        <taxon>Bacteria</taxon>
        <taxon>Pseudomonadati</taxon>
        <taxon>Pseudomonadota</taxon>
        <taxon>Gammaproteobacteria</taxon>
        <taxon>Oceanospirillales</taxon>
        <taxon>Oceanospirillaceae</taxon>
        <taxon>Marinomonas</taxon>
    </lineage>
</organism>
<proteinExistence type="predicted"/>
<dbReference type="Proteomes" id="UP000092544">
    <property type="component" value="Unassembled WGS sequence"/>
</dbReference>
<dbReference type="STRING" id="1792290.MSP8886_02339"/>
<evidence type="ECO:0000313" key="2">
    <source>
        <dbReference type="Proteomes" id="UP000092544"/>
    </source>
</evidence>
<gene>
    <name evidence="1" type="ORF">MSP8886_02339</name>
</gene>
<evidence type="ECO:0000313" key="1">
    <source>
        <dbReference type="EMBL" id="SBS32092.1"/>
    </source>
</evidence>
<dbReference type="RefSeq" id="WP_067016557.1">
    <property type="nucleotide sequence ID" value="NZ_FLOB01000004.1"/>
</dbReference>
<sequence>MTETSSLNETFFRLPSRQRYDEVIAFIKKKHSIWTLSDAQGCLILPLGQDKILPIWPTPELALSWGQKDYPDFTPLEISSMDWVSKWLPGMEKDGFDVGVAPNLAGECIVSSAQEHAGDIQG</sequence>
<reference evidence="1 2" key="1">
    <citation type="submission" date="2016-06" db="EMBL/GenBank/DDBJ databases">
        <authorList>
            <person name="Kjaerup R.B."/>
            <person name="Dalgaard T.S."/>
            <person name="Juul-Madsen H.R."/>
        </authorList>
    </citation>
    <scope>NUCLEOTIDE SEQUENCE [LARGE SCALE GENOMIC DNA]</scope>
    <source>
        <strain evidence="1 2">CECT 8886</strain>
    </source>
</reference>
<protein>
    <recommendedName>
        <fullName evidence="3">DUF2750 domain-containing protein</fullName>
    </recommendedName>
</protein>
<dbReference type="EMBL" id="FLOB01000004">
    <property type="protein sequence ID" value="SBS32092.1"/>
    <property type="molecule type" value="Genomic_DNA"/>
</dbReference>
<keyword evidence="2" id="KW-1185">Reference proteome</keyword>
<dbReference type="OrthoDB" id="2936081at2"/>
<name>A0A1A8THG0_9GAMM</name>
<dbReference type="InterPro" id="IPR021284">
    <property type="entry name" value="DUF2750"/>
</dbReference>
<dbReference type="AlphaFoldDB" id="A0A1A8THG0"/>
<accession>A0A1A8THG0</accession>
<dbReference type="Pfam" id="PF11042">
    <property type="entry name" value="DUF2750"/>
    <property type="match status" value="1"/>
</dbReference>
<evidence type="ECO:0008006" key="3">
    <source>
        <dbReference type="Google" id="ProtNLM"/>
    </source>
</evidence>